<evidence type="ECO:0000313" key="4">
    <source>
        <dbReference type="Proteomes" id="UP000175616"/>
    </source>
</evidence>
<protein>
    <recommendedName>
        <fullName evidence="2">Transglycosylase SLT domain-containing protein</fullName>
    </recommendedName>
</protein>
<comment type="caution">
    <text evidence="3">The sequence shown here is derived from an EMBL/GenBank/DDBJ whole genome shotgun (WGS) entry which is preliminary data.</text>
</comment>
<dbReference type="PANTHER" id="PTHR37423">
    <property type="entry name" value="SOLUBLE LYTIC MUREIN TRANSGLYCOSYLASE-RELATED"/>
    <property type="match status" value="1"/>
</dbReference>
<dbReference type="SUPFAM" id="SSF53955">
    <property type="entry name" value="Lysozyme-like"/>
    <property type="match status" value="1"/>
</dbReference>
<proteinExistence type="inferred from homology"/>
<dbReference type="Pfam" id="PF01464">
    <property type="entry name" value="SLT"/>
    <property type="match status" value="1"/>
</dbReference>
<evidence type="ECO:0000256" key="1">
    <source>
        <dbReference type="ARBA" id="ARBA00007734"/>
    </source>
</evidence>
<dbReference type="AlphaFoldDB" id="A0A1E7YQV4"/>
<comment type="similarity">
    <text evidence="1">Belongs to the transglycosylase Slt family.</text>
</comment>
<dbReference type="CDD" id="cd00254">
    <property type="entry name" value="LT-like"/>
    <property type="match status" value="1"/>
</dbReference>
<dbReference type="InterPro" id="IPR023346">
    <property type="entry name" value="Lysozyme-like_dom_sf"/>
</dbReference>
<reference evidence="3 4" key="1">
    <citation type="submission" date="2016-06" db="EMBL/GenBank/DDBJ databases">
        <title>Gene turnover analysis identifies the evolutionary adaptation of the extremophile Acidithiobacillus caldus.</title>
        <authorList>
            <person name="Zhang X."/>
        </authorList>
    </citation>
    <scope>NUCLEOTIDE SEQUENCE [LARGE SCALE GENOMIC DNA]</scope>
    <source>
        <strain evidence="3 4">DX</strain>
    </source>
</reference>
<dbReference type="RefSeq" id="WP_014002092.1">
    <property type="nucleotide sequence ID" value="NZ_JAAOMI010000301.1"/>
</dbReference>
<dbReference type="Gene3D" id="1.10.530.10">
    <property type="match status" value="1"/>
</dbReference>
<evidence type="ECO:0000259" key="2">
    <source>
        <dbReference type="Pfam" id="PF01464"/>
    </source>
</evidence>
<sequence length="196" mass="21443">MRLGRLRQRDRWIQGLVLLPLFVFLPQSLQPAPPGIPVVLQWKVMVSERNQAWHRLAGSLVAPIRLASHKTGLSPALLAAVVYVESRGRAGAVSAAGAIGPMQLMPATAWTVLHVNPWQVQQNILGGAQFLQSLLKLFHGNLTLALEAYNAGPTRVASGEPPPPSAVTYAKTVETFLRRAEVRTDSSPQKRFLHQL</sequence>
<dbReference type="EMBL" id="LZYE01000039">
    <property type="protein sequence ID" value="OFC38392.1"/>
    <property type="molecule type" value="Genomic_DNA"/>
</dbReference>
<name>A0A1E7YQV4_9PROT</name>
<gene>
    <name evidence="3" type="ORF">BAE27_02150</name>
</gene>
<dbReference type="PANTHER" id="PTHR37423:SF2">
    <property type="entry name" value="MEMBRANE-BOUND LYTIC MUREIN TRANSGLYCOSYLASE C"/>
    <property type="match status" value="1"/>
</dbReference>
<feature type="domain" description="Transglycosylase SLT" evidence="2">
    <location>
        <begin position="64"/>
        <end position="157"/>
    </location>
</feature>
<dbReference type="InterPro" id="IPR008258">
    <property type="entry name" value="Transglycosylase_SLT_dom_1"/>
</dbReference>
<accession>A0A1E7YQV4</accession>
<evidence type="ECO:0000313" key="3">
    <source>
        <dbReference type="EMBL" id="OFC38392.1"/>
    </source>
</evidence>
<dbReference type="Proteomes" id="UP000175616">
    <property type="component" value="Unassembled WGS sequence"/>
</dbReference>
<organism evidence="3 4">
    <name type="scientific">Acidithiobacillus caldus</name>
    <dbReference type="NCBI Taxonomy" id="33059"/>
    <lineage>
        <taxon>Bacteria</taxon>
        <taxon>Pseudomonadati</taxon>
        <taxon>Pseudomonadota</taxon>
        <taxon>Acidithiobacillia</taxon>
        <taxon>Acidithiobacillales</taxon>
        <taxon>Acidithiobacillaceae</taxon>
        <taxon>Acidithiobacillus</taxon>
    </lineage>
</organism>